<keyword evidence="3" id="KW-1185">Reference proteome</keyword>
<protein>
    <submittedName>
        <fullName evidence="2">Uncharacterized protein</fullName>
    </submittedName>
</protein>
<name>A0A7Y8XYR3_9FLAO</name>
<dbReference type="AlphaFoldDB" id="A0A7Y8XYR3"/>
<evidence type="ECO:0000256" key="1">
    <source>
        <dbReference type="SAM" id="Phobius"/>
    </source>
</evidence>
<feature type="transmembrane region" description="Helical" evidence="1">
    <location>
        <begin position="22"/>
        <end position="40"/>
    </location>
</feature>
<evidence type="ECO:0000313" key="2">
    <source>
        <dbReference type="EMBL" id="NYA69414.1"/>
    </source>
</evidence>
<organism evidence="2 3">
    <name type="scientific">Flavobacterium agri</name>
    <dbReference type="NCBI Taxonomy" id="2743471"/>
    <lineage>
        <taxon>Bacteria</taxon>
        <taxon>Pseudomonadati</taxon>
        <taxon>Bacteroidota</taxon>
        <taxon>Flavobacteriia</taxon>
        <taxon>Flavobacteriales</taxon>
        <taxon>Flavobacteriaceae</taxon>
        <taxon>Flavobacterium</taxon>
    </lineage>
</organism>
<accession>A0A7Y8XYR3</accession>
<proteinExistence type="predicted"/>
<reference evidence="2 3" key="1">
    <citation type="submission" date="2020-07" db="EMBL/GenBank/DDBJ databases">
        <authorList>
            <person name="Sun Q."/>
        </authorList>
    </citation>
    <scope>NUCLEOTIDE SEQUENCE [LARGE SCALE GENOMIC DNA]</scope>
    <source>
        <strain evidence="2 3">MAH-1</strain>
    </source>
</reference>
<gene>
    <name evidence="2" type="ORF">HZF10_00665</name>
</gene>
<dbReference type="EMBL" id="JACBJI010000001">
    <property type="protein sequence ID" value="NYA69414.1"/>
    <property type="molecule type" value="Genomic_DNA"/>
</dbReference>
<dbReference type="Proteomes" id="UP000535020">
    <property type="component" value="Unassembled WGS sequence"/>
</dbReference>
<evidence type="ECO:0000313" key="3">
    <source>
        <dbReference type="Proteomes" id="UP000535020"/>
    </source>
</evidence>
<keyword evidence="1" id="KW-1133">Transmembrane helix</keyword>
<keyword evidence="1" id="KW-0472">Membrane</keyword>
<sequence length="60" mass="6596">MLLLILAAVGLAFYEQSKPKPSPIIMAVAVAIFMFGIMKFSSKLPSKHKDENDDDVSKRG</sequence>
<comment type="caution">
    <text evidence="2">The sequence shown here is derived from an EMBL/GenBank/DDBJ whole genome shotgun (WGS) entry which is preliminary data.</text>
</comment>
<keyword evidence="1" id="KW-0812">Transmembrane</keyword>